<evidence type="ECO:0000313" key="9">
    <source>
        <dbReference type="Proteomes" id="UP000031036"/>
    </source>
</evidence>
<protein>
    <submittedName>
        <fullName evidence="8">Protein RRP5-like protein</fullName>
    </submittedName>
</protein>
<dbReference type="Proteomes" id="UP000031036">
    <property type="component" value="Unassembled WGS sequence"/>
</dbReference>
<keyword evidence="9" id="KW-1185">Reference proteome</keyword>
<reference evidence="8 9" key="1">
    <citation type="submission" date="2014-11" db="EMBL/GenBank/DDBJ databases">
        <title>Genetic blueprint of the zoonotic pathogen Toxocara canis.</title>
        <authorList>
            <person name="Zhu X.-Q."/>
            <person name="Korhonen P.K."/>
            <person name="Cai H."/>
            <person name="Young N.D."/>
            <person name="Nejsum P."/>
            <person name="von Samson-Himmelstjerna G."/>
            <person name="Boag P.R."/>
            <person name="Tan P."/>
            <person name="Li Q."/>
            <person name="Min J."/>
            <person name="Yang Y."/>
            <person name="Wang X."/>
            <person name="Fang X."/>
            <person name="Hall R.S."/>
            <person name="Hofmann A."/>
            <person name="Sternberg P.W."/>
            <person name="Jex A.R."/>
            <person name="Gasser R.B."/>
        </authorList>
    </citation>
    <scope>NUCLEOTIDE SEQUENCE [LARGE SCALE GENOMIC DNA]</scope>
    <source>
        <strain evidence="8">PN_DK_2014</strain>
    </source>
</reference>
<comment type="subcellular location">
    <subcellularLocation>
        <location evidence="1">Nucleus</location>
        <location evidence="1">Nucleolus</location>
    </subcellularLocation>
</comment>
<dbReference type="Gene3D" id="2.40.50.140">
    <property type="entry name" value="Nucleic acid-binding proteins"/>
    <property type="match status" value="4"/>
</dbReference>
<evidence type="ECO:0000256" key="1">
    <source>
        <dbReference type="ARBA" id="ARBA00004604"/>
    </source>
</evidence>
<evidence type="ECO:0000313" key="8">
    <source>
        <dbReference type="EMBL" id="KHN88771.1"/>
    </source>
</evidence>
<feature type="domain" description="S1 motif" evidence="7">
    <location>
        <begin position="169"/>
        <end position="241"/>
    </location>
</feature>
<proteinExistence type="predicted"/>
<feature type="region of interest" description="Disordered" evidence="6">
    <location>
        <begin position="1431"/>
        <end position="1474"/>
    </location>
</feature>
<feature type="domain" description="S1 motif" evidence="7">
    <location>
        <begin position="441"/>
        <end position="510"/>
    </location>
</feature>
<comment type="caution">
    <text evidence="8">The sequence shown here is derived from an EMBL/GenBank/DDBJ whole genome shotgun (WGS) entry which is preliminary data.</text>
</comment>
<dbReference type="FunFam" id="1.25.40.10:FF:000065">
    <property type="entry name" value="Programmed cell death 11"/>
    <property type="match status" value="1"/>
</dbReference>
<dbReference type="Gene3D" id="1.25.40.1040">
    <property type="match status" value="1"/>
</dbReference>
<dbReference type="GO" id="GO:0006364">
    <property type="term" value="P:rRNA processing"/>
    <property type="evidence" value="ECO:0007669"/>
    <property type="project" value="UniProtKB-KW"/>
</dbReference>
<dbReference type="InterPro" id="IPR003029">
    <property type="entry name" value="S1_domain"/>
</dbReference>
<organism evidence="8 9">
    <name type="scientific">Toxocara canis</name>
    <name type="common">Canine roundworm</name>
    <dbReference type="NCBI Taxonomy" id="6265"/>
    <lineage>
        <taxon>Eukaryota</taxon>
        <taxon>Metazoa</taxon>
        <taxon>Ecdysozoa</taxon>
        <taxon>Nematoda</taxon>
        <taxon>Chromadorea</taxon>
        <taxon>Rhabditida</taxon>
        <taxon>Spirurina</taxon>
        <taxon>Ascaridomorpha</taxon>
        <taxon>Ascaridoidea</taxon>
        <taxon>Toxocaridae</taxon>
        <taxon>Toxocara</taxon>
    </lineage>
</organism>
<dbReference type="InterPro" id="IPR003107">
    <property type="entry name" value="HAT"/>
</dbReference>
<accession>A0A0B2VZ35</accession>
<dbReference type="GO" id="GO:0003723">
    <property type="term" value="F:RNA binding"/>
    <property type="evidence" value="ECO:0007669"/>
    <property type="project" value="TreeGrafter"/>
</dbReference>
<dbReference type="PROSITE" id="PS50126">
    <property type="entry name" value="S1"/>
    <property type="match status" value="5"/>
</dbReference>
<feature type="domain" description="S1 motif" evidence="7">
    <location>
        <begin position="530"/>
        <end position="594"/>
    </location>
</feature>
<keyword evidence="2" id="KW-0698">rRNA processing</keyword>
<keyword evidence="5" id="KW-0539">Nucleus</keyword>
<dbReference type="SMART" id="SM00316">
    <property type="entry name" value="S1"/>
    <property type="match status" value="9"/>
</dbReference>
<feature type="compositionally biased region" description="Basic and acidic residues" evidence="6">
    <location>
        <begin position="7"/>
        <end position="36"/>
    </location>
</feature>
<dbReference type="PANTHER" id="PTHR23270:SF10">
    <property type="entry name" value="PROTEIN RRP5 HOMOLOG"/>
    <property type="match status" value="1"/>
</dbReference>
<dbReference type="GO" id="GO:0032040">
    <property type="term" value="C:small-subunit processome"/>
    <property type="evidence" value="ECO:0007669"/>
    <property type="project" value="TreeGrafter"/>
</dbReference>
<dbReference type="EMBL" id="JPKZ01000187">
    <property type="protein sequence ID" value="KHN88771.1"/>
    <property type="molecule type" value="Genomic_DNA"/>
</dbReference>
<dbReference type="InterPro" id="IPR011990">
    <property type="entry name" value="TPR-like_helical_dom_sf"/>
</dbReference>
<dbReference type="PANTHER" id="PTHR23270">
    <property type="entry name" value="PROGRAMMED CELL DEATH PROTEIN 11 PRE-RRNA PROCESSING PROTEIN RRP5"/>
    <property type="match status" value="1"/>
</dbReference>
<dbReference type="OMA" id="GQYLRAY"/>
<dbReference type="InterPro" id="IPR012340">
    <property type="entry name" value="NA-bd_OB-fold"/>
</dbReference>
<evidence type="ECO:0000259" key="7">
    <source>
        <dbReference type="PROSITE" id="PS50126"/>
    </source>
</evidence>
<dbReference type="FunFam" id="2.40.50.140:FF:000103">
    <property type="entry name" value="protein RRP5 homolog"/>
    <property type="match status" value="1"/>
</dbReference>
<dbReference type="Pfam" id="PF05843">
    <property type="entry name" value="Suf"/>
    <property type="match status" value="1"/>
</dbReference>
<evidence type="ECO:0000256" key="5">
    <source>
        <dbReference type="ARBA" id="ARBA00023242"/>
    </source>
</evidence>
<gene>
    <name evidence="8" type="primary">PDCD11</name>
    <name evidence="8" type="ORF">Tcan_04890</name>
</gene>
<name>A0A0B2VZ35_TOXCA</name>
<keyword evidence="4" id="KW-0677">Repeat</keyword>
<feature type="domain" description="S1 motif" evidence="7">
    <location>
        <begin position="258"/>
        <end position="329"/>
    </location>
</feature>
<dbReference type="SMART" id="SM00386">
    <property type="entry name" value="HAT"/>
    <property type="match status" value="7"/>
</dbReference>
<evidence type="ECO:0000256" key="2">
    <source>
        <dbReference type="ARBA" id="ARBA00022552"/>
    </source>
</evidence>
<dbReference type="STRING" id="6265.A0A0B2VZ35"/>
<sequence>MPDLEIDFPREGAEQPGERKREPSESRIRKKSDNAKHMAATEGIDSKSVRFEGVWHSRMNASLLVDGILGLGVVREIHDDSVMLESADGVLVTLPATNISDQLTTPLESSSFTLMDIFAVGQMIAYKVIKTANLTASKGKEKYGSRRPLVSCSPSVVNAHLVPSGLLNGLVVNGSIESIEDKGAVINLGLRSSELRGFLPSAALPQHLSLETLIRGQVLLVRIHNSSSSGKVGRVINVSAVPEMESLDGSALEKLRLNMLMPGTILPVEPLHSTPKGVFVELGNGVKGFIRKQHLPPRLRKDPSKLVKTIRVVVMFCQQNSQMLVLCAHPDIVALSKPQKRSTFEGVSIGDKVLCEVSEVDRYGNVCFDLLVDDSPKGSLVSAFATRANLHTSNEESVYKCGSVHQARVLSYKMIERQLIVSTKKEVLAQKMVSLMDAVPGEKVRAKVESVKSNGLCVFIYDRLSAFIPNTHVSDKNFAHLHKHFSKGQALDCRILEADAQKHRLILTSKPSLLNTKYVIVRKYCADDVGAVTLGYVRAKHPSGGLIIGFYGGVRAFMFPKEAARLGDINVGCTVQVKVQSVDVEKEQMLVAVADPSFISGTTIIRSNAFAQGKGAAVSYAATIRGTSDVIGDVKQRQRLDIDVHLGKKWGGTLQTSITVQLLSDALDPLVDTLTDCFKIGSKICRVTVLGESAGLTKVTGKRFLIDWLETHPRIGSFDDLSKGLLVCGTVTQLHNEMGHFVELAGGSALVAPARFIADSNDQDDVSEQLQVGQTVIARVSSLDFERKRFSLILNPSLCHEVDEDGEWCSMGLRLVEYMIADWDWCVANLQSGKHLPSLGNQISVTVVQPLNDAVLVEWGECDLKGFARKGNFPARKYRKGETLMALLLDAALPSCELEVFIIDVIEKGAPQSKKAKKAHAKLKRVEVGAEVEVCVAVVKRDFIAVVTVGDDIDKTVIYLPSRFHPNVVTPCSPIGRFERGAVFKATVMQVCGSTLIGLAEGDLAYARALLTAKRRAKQKKSAIESPRKKVKPFMIYPAKVIGVWNRGKESACAVELELPGSTLGRLHGSELDDALLEKERYPVAAFLHDKAGKTVNVKVISIGAVMEATSEKIDLSKPTKRKPVDEEKNFVSCVRVAECTMRSWKMVEGKKKQSLLGYQQNYMQGEMVTVFVRRPVVGGTLQVEASPVSGGFIQKQNLGDSNLMVNPAGMESPLVDRPFEPGEALKARVIGISAARRHCRGSDQRKTLEFSLTGCDKEIKSDERVVGRVVSTTQSPSSVVFALTNGQRAVITPTGISSHYVQALDHMKAFQPNEVYFIYLLRLDEEAGRWLAVTESRYKNWGSKSTKQADNMLIRSAADIEQNSLLKGFVSSVSNGHAYVEVAPGIMGRIEQRKSTMSLKPDQLITVRILRVSTEGGLRLLYMGAVTVHQKTSSSEDPEGRKRMLSTTSSGPEGGVVSARKKSRMAGFSGAESERELVNVKPVQVEAIDPGLDWSLSGFTPADLAAIAHIGENERRTSGAGTAGENASKEAKLAEEREETIGENVEETEKRSKPRNKKEREMMKEKELSERELKLIKADNLPESQSDFDRLLTGNPNSSQLWIRYMSFFVSEKDIEKARATAERALSVISYREDDEIYNVWTAYLNLELSFGTPESLKAVFERAINSADTLKVYKQMVRIYQNAHKDEEAGTLLEEMLKKFRHEDLDIWFIYGQHLMQSKRFESARKLLQRATKSLPEKHHVAVISRFAQMEYKFGDSEQGKTLFESILSAYPRKADIWSVYIDMLVKSDKISEARQVLERVTSMNLATHKRRTFFKKWIDIEQKHGSEEQQKLVRERALHFIEDITEKMDL</sequence>
<dbReference type="InterPro" id="IPR057302">
    <property type="entry name" value="Rrp5_S1"/>
</dbReference>
<dbReference type="OrthoDB" id="412781at2759"/>
<keyword evidence="3" id="KW-0597">Phosphoprotein</keyword>
<evidence type="ECO:0000256" key="3">
    <source>
        <dbReference type="ARBA" id="ARBA00022553"/>
    </source>
</evidence>
<dbReference type="SUPFAM" id="SSF48452">
    <property type="entry name" value="TPR-like"/>
    <property type="match status" value="2"/>
</dbReference>
<dbReference type="Pfam" id="PF00575">
    <property type="entry name" value="S1"/>
    <property type="match status" value="1"/>
</dbReference>
<dbReference type="InterPro" id="IPR045209">
    <property type="entry name" value="Rrp5"/>
</dbReference>
<dbReference type="SUPFAM" id="SSF50249">
    <property type="entry name" value="Nucleic acid-binding proteins"/>
    <property type="match status" value="4"/>
</dbReference>
<feature type="region of interest" description="Disordered" evidence="6">
    <location>
        <begin position="1"/>
        <end position="41"/>
    </location>
</feature>
<feature type="region of interest" description="Disordered" evidence="6">
    <location>
        <begin position="1516"/>
        <end position="1566"/>
    </location>
</feature>
<evidence type="ECO:0000256" key="6">
    <source>
        <dbReference type="SAM" id="MobiDB-lite"/>
    </source>
</evidence>
<feature type="domain" description="S1 motif" evidence="7">
    <location>
        <begin position="724"/>
        <end position="795"/>
    </location>
</feature>
<dbReference type="InterPro" id="IPR008847">
    <property type="entry name" value="Suf"/>
</dbReference>
<dbReference type="Gene3D" id="1.25.40.10">
    <property type="entry name" value="Tetratricopeptide repeat domain"/>
    <property type="match status" value="1"/>
</dbReference>
<dbReference type="Pfam" id="PF23459">
    <property type="entry name" value="S1_RRP5"/>
    <property type="match status" value="1"/>
</dbReference>
<evidence type="ECO:0000256" key="4">
    <source>
        <dbReference type="ARBA" id="ARBA00022737"/>
    </source>
</evidence>